<dbReference type="SUPFAM" id="SSF54909">
    <property type="entry name" value="Dimeric alpha+beta barrel"/>
    <property type="match status" value="1"/>
</dbReference>
<evidence type="ECO:0000313" key="3">
    <source>
        <dbReference type="Proteomes" id="UP000293142"/>
    </source>
</evidence>
<dbReference type="InterPro" id="IPR007138">
    <property type="entry name" value="ABM_dom"/>
</dbReference>
<keyword evidence="2" id="KW-0560">Oxidoreductase</keyword>
<dbReference type="OrthoDB" id="9812754at2"/>
<feature type="domain" description="ABM" evidence="1">
    <location>
        <begin position="2"/>
        <end position="92"/>
    </location>
</feature>
<dbReference type="PROSITE" id="PS51725">
    <property type="entry name" value="ABM"/>
    <property type="match status" value="1"/>
</dbReference>
<gene>
    <name evidence="2" type="ORF">EYB31_12680</name>
</gene>
<evidence type="ECO:0000313" key="2">
    <source>
        <dbReference type="EMBL" id="TBL79072.1"/>
    </source>
</evidence>
<keyword evidence="2" id="KW-0503">Monooxygenase</keyword>
<dbReference type="PANTHER" id="PTHR33336">
    <property type="entry name" value="QUINOL MONOOXYGENASE YGIN-RELATED"/>
    <property type="match status" value="1"/>
</dbReference>
<dbReference type="InterPro" id="IPR011008">
    <property type="entry name" value="Dimeric_a/b-barrel"/>
</dbReference>
<evidence type="ECO:0000259" key="1">
    <source>
        <dbReference type="PROSITE" id="PS51725"/>
    </source>
</evidence>
<name>A0A4V2J4F3_9BACL</name>
<dbReference type="EMBL" id="SIRE01000008">
    <property type="protein sequence ID" value="TBL79072.1"/>
    <property type="molecule type" value="Genomic_DNA"/>
</dbReference>
<dbReference type="RefSeq" id="WP_131013708.1">
    <property type="nucleotide sequence ID" value="NZ_SIRE01000008.1"/>
</dbReference>
<sequence>MKVLIARYTVKPGQTETVLEHLSEMGKKVRAEEPGCKVYKVHRPDGQENMLVLYEAYTDQMALEAHRETPFFKEIIEGKVVPLLEKREREVLELVLE</sequence>
<dbReference type="InterPro" id="IPR050744">
    <property type="entry name" value="AI-2_Isomerase_LsrG"/>
</dbReference>
<dbReference type="GO" id="GO:0004497">
    <property type="term" value="F:monooxygenase activity"/>
    <property type="evidence" value="ECO:0007669"/>
    <property type="project" value="UniProtKB-KW"/>
</dbReference>
<proteinExistence type="predicted"/>
<protein>
    <submittedName>
        <fullName evidence="2">Antibiotic biosynthesis monooxygenase</fullName>
    </submittedName>
</protein>
<accession>A0A4V2J4F3</accession>
<dbReference type="AlphaFoldDB" id="A0A4V2J4F3"/>
<comment type="caution">
    <text evidence="2">The sequence shown here is derived from an EMBL/GenBank/DDBJ whole genome shotgun (WGS) entry which is preliminary data.</text>
</comment>
<keyword evidence="3" id="KW-1185">Reference proteome</keyword>
<dbReference type="GO" id="GO:0005829">
    <property type="term" value="C:cytosol"/>
    <property type="evidence" value="ECO:0007669"/>
    <property type="project" value="TreeGrafter"/>
</dbReference>
<organism evidence="2 3">
    <name type="scientific">Paenibacillus thalictri</name>
    <dbReference type="NCBI Taxonomy" id="2527873"/>
    <lineage>
        <taxon>Bacteria</taxon>
        <taxon>Bacillati</taxon>
        <taxon>Bacillota</taxon>
        <taxon>Bacilli</taxon>
        <taxon>Bacillales</taxon>
        <taxon>Paenibacillaceae</taxon>
        <taxon>Paenibacillus</taxon>
    </lineage>
</organism>
<dbReference type="Pfam" id="PF03992">
    <property type="entry name" value="ABM"/>
    <property type="match status" value="1"/>
</dbReference>
<dbReference type="PANTHER" id="PTHR33336:SF3">
    <property type="entry name" value="ABM DOMAIN-CONTAINING PROTEIN"/>
    <property type="match status" value="1"/>
</dbReference>
<dbReference type="Proteomes" id="UP000293142">
    <property type="component" value="Unassembled WGS sequence"/>
</dbReference>
<dbReference type="Gene3D" id="3.30.70.100">
    <property type="match status" value="1"/>
</dbReference>
<reference evidence="2 3" key="1">
    <citation type="submission" date="2019-02" db="EMBL/GenBank/DDBJ databases">
        <title>Paenibacillus sp. nov., isolated from surface-sterilized tissue of Thalictrum simplex L.</title>
        <authorList>
            <person name="Tuo L."/>
        </authorList>
    </citation>
    <scope>NUCLEOTIDE SEQUENCE [LARGE SCALE GENOMIC DNA]</scope>
    <source>
        <strain evidence="2 3">N2SHLJ1</strain>
    </source>
</reference>